<name>A0A1S2Q700_9ACTN</name>
<proteinExistence type="predicted"/>
<evidence type="ECO:0000313" key="2">
    <source>
        <dbReference type="Proteomes" id="UP000179935"/>
    </source>
</evidence>
<dbReference type="AlphaFoldDB" id="A0A1S2Q700"/>
<reference evidence="1 2" key="1">
    <citation type="submission" date="2016-10" db="EMBL/GenBank/DDBJ databases">
        <title>Genome sequence of Streptomyces sp. MUSC 93.</title>
        <authorList>
            <person name="Lee L.-H."/>
            <person name="Ser H.-L."/>
            <person name="Law J.W.-F."/>
        </authorList>
    </citation>
    <scope>NUCLEOTIDE SEQUENCE [LARGE SCALE GENOMIC DNA]</scope>
    <source>
        <strain evidence="1 2">MUSC 93</strain>
    </source>
</reference>
<protein>
    <submittedName>
        <fullName evidence="1">Uncharacterized protein</fullName>
    </submittedName>
</protein>
<evidence type="ECO:0000313" key="1">
    <source>
        <dbReference type="EMBL" id="OIK01844.1"/>
    </source>
</evidence>
<accession>A0A1S2Q700</accession>
<gene>
    <name evidence="1" type="ORF">BIV24_00005</name>
</gene>
<sequence>MGDSAMWVAAFTGGTAVFASWVTNLGNVRAARVQAEALAQAQHRGRVRELRRAAYLDLMERAHVVGELYRRVLDAFHEIPSPDQQLTRLEDLRSELREAYAPLMHSVRVVVLEGPSATAVAAQAVLDAALKVNRCLWHITCGDADARARFDEVREAYLRCQGRFVESARTAMEAS</sequence>
<dbReference type="Proteomes" id="UP000179935">
    <property type="component" value="Unassembled WGS sequence"/>
</dbReference>
<dbReference type="EMBL" id="MLYP01000001">
    <property type="protein sequence ID" value="OIK01844.1"/>
    <property type="molecule type" value="Genomic_DNA"/>
</dbReference>
<organism evidence="1 2">
    <name type="scientific">Streptomyces colonosanans</name>
    <dbReference type="NCBI Taxonomy" id="1428652"/>
    <lineage>
        <taxon>Bacteria</taxon>
        <taxon>Bacillati</taxon>
        <taxon>Actinomycetota</taxon>
        <taxon>Actinomycetes</taxon>
        <taxon>Kitasatosporales</taxon>
        <taxon>Streptomycetaceae</taxon>
        <taxon>Streptomyces</taxon>
    </lineage>
</organism>
<dbReference type="OrthoDB" id="4192933at2"/>
<comment type="caution">
    <text evidence="1">The sequence shown here is derived from an EMBL/GenBank/DDBJ whole genome shotgun (WGS) entry which is preliminary data.</text>
</comment>
<dbReference type="STRING" id="1428652.BIV24_00005"/>
<keyword evidence="2" id="KW-1185">Reference proteome</keyword>